<dbReference type="InterPro" id="IPR012337">
    <property type="entry name" value="RNaseH-like_sf"/>
</dbReference>
<feature type="domain" description="Reverse transcriptase" evidence="3">
    <location>
        <begin position="770"/>
        <end position="876"/>
    </location>
</feature>
<dbReference type="Gene3D" id="3.30.70.270">
    <property type="match status" value="1"/>
</dbReference>
<feature type="region of interest" description="Disordered" evidence="2">
    <location>
        <begin position="1307"/>
        <end position="1326"/>
    </location>
</feature>
<dbReference type="InterPro" id="IPR043502">
    <property type="entry name" value="DNA/RNA_pol_sf"/>
</dbReference>
<keyword evidence="1" id="KW-0175">Coiled coil</keyword>
<proteinExistence type="predicted"/>
<evidence type="ECO:0000259" key="4">
    <source>
        <dbReference type="Pfam" id="PF07727"/>
    </source>
</evidence>
<organism evidence="5">
    <name type="scientific">Tanacetum cinerariifolium</name>
    <name type="common">Dalmatian daisy</name>
    <name type="synonym">Chrysanthemum cinerariifolium</name>
    <dbReference type="NCBI Taxonomy" id="118510"/>
    <lineage>
        <taxon>Eukaryota</taxon>
        <taxon>Viridiplantae</taxon>
        <taxon>Streptophyta</taxon>
        <taxon>Embryophyta</taxon>
        <taxon>Tracheophyta</taxon>
        <taxon>Spermatophyta</taxon>
        <taxon>Magnoliopsida</taxon>
        <taxon>eudicotyledons</taxon>
        <taxon>Gunneridae</taxon>
        <taxon>Pentapetalae</taxon>
        <taxon>asterids</taxon>
        <taxon>campanulids</taxon>
        <taxon>Asterales</taxon>
        <taxon>Asteraceae</taxon>
        <taxon>Asteroideae</taxon>
        <taxon>Anthemideae</taxon>
        <taxon>Anthemidinae</taxon>
        <taxon>Tanacetum</taxon>
    </lineage>
</organism>
<feature type="domain" description="Reverse transcriptase Ty1/copia-type" evidence="4">
    <location>
        <begin position="1461"/>
        <end position="1560"/>
    </location>
</feature>
<dbReference type="Gene3D" id="3.10.10.10">
    <property type="entry name" value="HIV Type 1 Reverse Transcriptase, subunit A, domain 1"/>
    <property type="match status" value="2"/>
</dbReference>
<dbReference type="InterPro" id="IPR036397">
    <property type="entry name" value="RNaseH_sf"/>
</dbReference>
<evidence type="ECO:0008006" key="6">
    <source>
        <dbReference type="Google" id="ProtNLM"/>
    </source>
</evidence>
<dbReference type="CDD" id="cd09272">
    <property type="entry name" value="RNase_HI_RT_Ty1"/>
    <property type="match status" value="1"/>
</dbReference>
<accession>A0A6L2KQY8</accession>
<sequence>MFGNKEENVWILISISWTSKDILHLELKLKAYMDMMLFLHLIGGENNNFYLRRIAYKEVESSARGTIEIGVHRVTHHVVSDDIVELVREDLPELVSADASLEVMQRGLDVVMQDLYDHMVEILVHRVRVIESVQGDQGHRIVATSQQSAAMLERISMLEWENIRLRGMLDVERQRVDRLRRSMSLTQESQAPKKISDMTIAQYLEYERIKNENNNTKSYLQTYLGVSTPNHDPTLEFTHYIGPNQPNTKSDYDLEYMEEEVDYMIDDEVVMNEQEESTHEYAQITQHYKDEDDVNEWLNTEIKKHMSMQKVKSKKDALISIDKSIRQERDEKGDNNASSTAPCLLLKELSLGSLLLPFNIDNHNFYAATILDAKDNIMPQRVYEYLGLDQLRGGNSFVCITDHEDGALPLGRMNEVSFKAMIRTEMKGSKTMSTATRSRMTQDAINKLIAKRVKENLQAYDATKNHGTKTEMENEKQDDSVDVNVGVDGAYVMTWKAVMKLMTEVYCPRNEIQKMETKLCNLTVKGNDLTTYNQRLQDATCIANDLMNQKLRGYTINTAENKRRFDNNLRYNHGQQQQPFKRQNVNGQNAARAYMVGNNVKRKGYARALPYCNKCIMHHEGPCTVKCGNCKGVGHMTRDYKDKVVAAAQRALVRNQISVTCYKYGRQGHYRSECPKLRNQIHGNKVGSKTGNNEAKARSYDFSKVFPKDLLGLAPSGQVEFQIDLVLDAATVARSPYPLALSKIQALSTQLQEISDKGFIRPSSSPSGAPLQGLRVYSKIDLSFGYQQLRGREKDIPMTAFRTRYGHYKFQVMPFGLTNTSAVFMDLMNRVCKPHLDRFVIVFIDDILIYSKNKKEHEGHLKLILRKNTKKLNIKITKLNEELSDSENTLYHYKLGLSQVEARLLEFKTQEIKLCEKIRGLELNVEFKNNKIEYLMNELEQVTKEKEGLDSKLTSFEFASKDLDTLLGSQITDKNKDGLPKFTDDTITDYSRPLPSIESNIIDLQNSNSSVFEHGESSSSIMSKPMIKFVKATDSPIVIKTKIVKTARKSSVKYAEMYMNTTKSPKVRGRTWTKNNFAHKNVTPRGVLLKIGRIPIAGNSQNNIDNKGYWDSDCSWHMTGNISYLFEYEPYDGGYVSFEQGGGKITSKEIENLKDLKVKIIRCDNGGEFKNKEMNDFCSKKEIKREFRNARTPQQNRAEAVNTACYVQNRVLVNKSQNKTPYELFNSGTPAIGFLRPFGCHVMILNTLDHLGKFDANEDEVVVAGTSSTNISGTKDVASQAVKKDVSSLRYIALPNWFHEAHMESSNSDTQDACNTDVSESSGISNPTVTSKFPAAKQMESLIVESEFPTISSPVLTIFLDTSPETTSGLRLISKEVISQEKTPSLDNALTLSNRFEDTIRVEADLSNMESSIPASPTPTFRIHKDHSKNNWSSGYTCLNQTQVQGDERIQNKTYWHKSFLKNKKDKRGIVIRNKARLVAQGQTQEEGINYEEVFAPVARIGAIRLFLAYASFMGFTIYRMNVKSAFLYGTINEEVYVMQPPGFQDPEFPDRVYKVEKALMHEKLQMSAMGELTFFLGLQVLQKKDGIFISQDKYVGDILKKFGYSDVRSANTPMERRILREKMDLVKIHQVTPKKCHLHAVKRIFRYLKRHPKVGLWYPKESPLDLVAYSDSEYGGATQDRKSTTGGFQFLGGRLISWQCKKQTIMATSTTEAEYVAAASGCGQVLWIQNQMLDYGLAFCDYHTMIAILEKSEHNIDFHQIVDFVKASHIKYALTINPTIYVSHIRQFWFTARIETTNEGTKILATVDGKPMTISKSSIRRNLKLNDEEGISSLPDTELFENLTLMGYNILPNQRFTFQKGQFSHHWKFLIHTIMQCLSSKSTGFNEFSSNIATVVVCFATNRVYNFSKMIFDETPTLRQYSRRATRIAQSKALSTTVDEPASLLRDDSQGEAFPTVSRSMKIREEVRVERSTKLGSNDTEEMVNVLSSIEAANILTSEVVAVSVSPVFGVSTVGVPTVSGLFLTVSAIFTTASVVTPYSRRPRGISAEDKGKEKVIARDAEIERIHAEEELKMLIDGLDRSNEVIAKQLQEYEQSEAELTIREKIDLINELVKYQAQQSKPLSKKEQREFFMSVLRSHAGWNTRHFRGMTLEEFKDKFIPVWKQFEDFVPMSSKEERERVKRKWLKLEQGSAKKIKTSKEVFEEDLKEMMQLVPVEEVYVEALQVKHPIIDWDIQSEGKKEYWKIVKLGGHTVVYQFFVDMLK</sequence>
<gene>
    <name evidence="5" type="ORF">Tci_023095</name>
</gene>
<feature type="coiled-coil region" evidence="1">
    <location>
        <begin position="918"/>
        <end position="952"/>
    </location>
</feature>
<dbReference type="GO" id="GO:0003676">
    <property type="term" value="F:nucleic acid binding"/>
    <property type="evidence" value="ECO:0007669"/>
    <property type="project" value="InterPro"/>
</dbReference>
<name>A0A6L2KQY8_TANCI</name>
<dbReference type="Pfam" id="PF07727">
    <property type="entry name" value="RVT_2"/>
    <property type="match status" value="1"/>
</dbReference>
<dbReference type="Gene3D" id="4.10.60.10">
    <property type="entry name" value="Zinc finger, CCHC-type"/>
    <property type="match status" value="1"/>
</dbReference>
<dbReference type="CDD" id="cd01647">
    <property type="entry name" value="RT_LTR"/>
    <property type="match status" value="1"/>
</dbReference>
<evidence type="ECO:0000259" key="3">
    <source>
        <dbReference type="Pfam" id="PF00078"/>
    </source>
</evidence>
<dbReference type="PANTHER" id="PTHR24559:SF427">
    <property type="entry name" value="RNA-DIRECTED DNA POLYMERASE"/>
    <property type="match status" value="1"/>
</dbReference>
<protein>
    <recommendedName>
        <fullName evidence="6">Reverse transcriptase domain-containing protein</fullName>
    </recommendedName>
</protein>
<evidence type="ECO:0000256" key="1">
    <source>
        <dbReference type="SAM" id="Coils"/>
    </source>
</evidence>
<dbReference type="PANTHER" id="PTHR24559">
    <property type="entry name" value="TRANSPOSON TY3-I GAG-POL POLYPROTEIN"/>
    <property type="match status" value="1"/>
</dbReference>
<evidence type="ECO:0000256" key="2">
    <source>
        <dbReference type="SAM" id="MobiDB-lite"/>
    </source>
</evidence>
<dbReference type="InterPro" id="IPR013103">
    <property type="entry name" value="RVT_2"/>
</dbReference>
<dbReference type="InterPro" id="IPR000477">
    <property type="entry name" value="RT_dom"/>
</dbReference>
<dbReference type="SUPFAM" id="SSF56672">
    <property type="entry name" value="DNA/RNA polymerases"/>
    <property type="match status" value="1"/>
</dbReference>
<comment type="caution">
    <text evidence="5">The sequence shown here is derived from an EMBL/GenBank/DDBJ whole genome shotgun (WGS) entry which is preliminary data.</text>
</comment>
<dbReference type="Gene3D" id="3.30.420.10">
    <property type="entry name" value="Ribonuclease H-like superfamily/Ribonuclease H"/>
    <property type="match status" value="1"/>
</dbReference>
<dbReference type="Pfam" id="PF00078">
    <property type="entry name" value="RVT_1"/>
    <property type="match status" value="1"/>
</dbReference>
<evidence type="ECO:0000313" key="5">
    <source>
        <dbReference type="EMBL" id="GEU51117.1"/>
    </source>
</evidence>
<dbReference type="SUPFAM" id="SSF53098">
    <property type="entry name" value="Ribonuclease H-like"/>
    <property type="match status" value="1"/>
</dbReference>
<dbReference type="EMBL" id="BKCJ010002817">
    <property type="protein sequence ID" value="GEU51117.1"/>
    <property type="molecule type" value="Genomic_DNA"/>
</dbReference>
<reference evidence="5" key="1">
    <citation type="journal article" date="2019" name="Sci. Rep.">
        <title>Draft genome of Tanacetum cinerariifolium, the natural source of mosquito coil.</title>
        <authorList>
            <person name="Yamashiro T."/>
            <person name="Shiraishi A."/>
            <person name="Satake H."/>
            <person name="Nakayama K."/>
        </authorList>
    </citation>
    <scope>NUCLEOTIDE SEQUENCE</scope>
</reference>
<dbReference type="InterPro" id="IPR053134">
    <property type="entry name" value="RNA-dir_DNA_polymerase"/>
</dbReference>
<dbReference type="InterPro" id="IPR043128">
    <property type="entry name" value="Rev_trsase/Diguanyl_cyclase"/>
</dbReference>